<comment type="caution">
    <text evidence="2">The sequence shown here is derived from an EMBL/GenBank/DDBJ whole genome shotgun (WGS) entry which is preliminary data.</text>
</comment>
<dbReference type="InterPro" id="IPR029058">
    <property type="entry name" value="AB_hydrolase_fold"/>
</dbReference>
<protein>
    <submittedName>
        <fullName evidence="2">Putative alpha/beta hydrolase</fullName>
    </submittedName>
</protein>
<dbReference type="InterPro" id="IPR022742">
    <property type="entry name" value="Hydrolase_4"/>
</dbReference>
<sequence length="344" mass="38628">MSLHGPGPQAFFEKRNPAAFYNRPQVELSRVRTEVNFDSNILIAAADGYLLGATIYGADESGSSPMVVIINCATGVKASYYSRYARFLAEHGYIAIAYDYRGIGVSRPDSLRKLKANKFDWGSKDFEGVLQWAAQKFPRAQIAVVGHSIGGVLPGFSPSNSRIDRMLTVGAQFAYWKDYALQLRYSMFFKWHVFMPLTTLILGYFPGRRLGWLEDLPAGVAYEWAFRKATLGAKPGRGLPGARRGFAERDRYFPALRCPMLAYSTSDDPYATPAAVLRLLAYYTGCDRSHVVVHPAELHLSEIGHFAFFHERFRDTLWRETLEWLDCGQSPRAVTHHFAVAGTD</sequence>
<gene>
    <name evidence="2" type="ORF">EDC26_13114</name>
</gene>
<dbReference type="GO" id="GO:0016787">
    <property type="term" value="F:hydrolase activity"/>
    <property type="evidence" value="ECO:0007669"/>
    <property type="project" value="UniProtKB-KW"/>
</dbReference>
<dbReference type="AlphaFoldDB" id="A0A4R3LJW0"/>
<dbReference type="PIRSF" id="PIRSF037442">
    <property type="entry name" value="UCP037442_abhydr"/>
    <property type="match status" value="1"/>
</dbReference>
<dbReference type="InterPro" id="IPR017208">
    <property type="entry name" value="UCP037442_abhydr"/>
</dbReference>
<dbReference type="EMBL" id="SMAJ01000031">
    <property type="protein sequence ID" value="TCT00503.1"/>
    <property type="molecule type" value="Genomic_DNA"/>
</dbReference>
<evidence type="ECO:0000313" key="2">
    <source>
        <dbReference type="EMBL" id="TCT00503.1"/>
    </source>
</evidence>
<feature type="domain" description="Serine aminopeptidase S33" evidence="1">
    <location>
        <begin position="76"/>
        <end position="153"/>
    </location>
</feature>
<dbReference type="SUPFAM" id="SSF53474">
    <property type="entry name" value="alpha/beta-Hydrolases"/>
    <property type="match status" value="1"/>
</dbReference>
<dbReference type="Gene3D" id="3.40.50.1820">
    <property type="entry name" value="alpha/beta hydrolase"/>
    <property type="match status" value="1"/>
</dbReference>
<accession>A0A4R3LJW0</accession>
<evidence type="ECO:0000313" key="3">
    <source>
        <dbReference type="Proteomes" id="UP000295525"/>
    </source>
</evidence>
<keyword evidence="3" id="KW-1185">Reference proteome</keyword>
<evidence type="ECO:0000259" key="1">
    <source>
        <dbReference type="Pfam" id="PF12146"/>
    </source>
</evidence>
<name>A0A4R3LJW0_9BURK</name>
<proteinExistence type="predicted"/>
<reference evidence="2 3" key="1">
    <citation type="submission" date="2019-03" db="EMBL/GenBank/DDBJ databases">
        <title>Genomic Encyclopedia of Type Strains, Phase IV (KMG-IV): sequencing the most valuable type-strain genomes for metagenomic binning, comparative biology and taxonomic classification.</title>
        <authorList>
            <person name="Goeker M."/>
        </authorList>
    </citation>
    <scope>NUCLEOTIDE SEQUENCE [LARGE SCALE GENOMIC DNA]</scope>
    <source>
        <strain evidence="2 3">DSM 24591</strain>
    </source>
</reference>
<dbReference type="Pfam" id="PF12146">
    <property type="entry name" value="Hydrolase_4"/>
    <property type="match status" value="1"/>
</dbReference>
<keyword evidence="2" id="KW-0378">Hydrolase</keyword>
<dbReference type="Proteomes" id="UP000295525">
    <property type="component" value="Unassembled WGS sequence"/>
</dbReference>
<organism evidence="2 3">
    <name type="scientific">Paralcaligenes ureilyticus</name>
    <dbReference type="NCBI Taxonomy" id="627131"/>
    <lineage>
        <taxon>Bacteria</taxon>
        <taxon>Pseudomonadati</taxon>
        <taxon>Pseudomonadota</taxon>
        <taxon>Betaproteobacteria</taxon>
        <taxon>Burkholderiales</taxon>
        <taxon>Alcaligenaceae</taxon>
        <taxon>Paralcaligenes</taxon>
    </lineage>
</organism>